<keyword evidence="2" id="KW-0963">Cytoplasm</keyword>
<evidence type="ECO:0000256" key="6">
    <source>
        <dbReference type="SAM" id="MobiDB-lite"/>
    </source>
</evidence>
<dbReference type="KEGG" id="ares:IWH25_17835"/>
<evidence type="ECO:0000313" key="9">
    <source>
        <dbReference type="Proteomes" id="UP000663444"/>
    </source>
</evidence>
<dbReference type="NCBIfam" id="TIGR02044">
    <property type="entry name" value="CueR"/>
    <property type="match status" value="1"/>
</dbReference>
<reference evidence="8" key="1">
    <citation type="submission" date="2020-11" db="EMBL/GenBank/DDBJ databases">
        <title>Azospira restricta DSM 18626 genome sequence.</title>
        <authorList>
            <person name="Moe W.M."/>
        </authorList>
    </citation>
    <scope>NUCLEOTIDE SEQUENCE</scope>
    <source>
        <strain evidence="8">DSM 18626</strain>
    </source>
</reference>
<name>A0A974PZ14_9RHOO</name>
<evidence type="ECO:0000259" key="7">
    <source>
        <dbReference type="PROSITE" id="PS50937"/>
    </source>
</evidence>
<feature type="domain" description="HTH merR-type" evidence="7">
    <location>
        <begin position="1"/>
        <end position="69"/>
    </location>
</feature>
<dbReference type="PROSITE" id="PS00552">
    <property type="entry name" value="HTH_MERR_1"/>
    <property type="match status" value="1"/>
</dbReference>
<keyword evidence="4" id="KW-0238">DNA-binding</keyword>
<dbReference type="Pfam" id="PF13411">
    <property type="entry name" value="MerR_1"/>
    <property type="match status" value="1"/>
</dbReference>
<dbReference type="InterPro" id="IPR011789">
    <property type="entry name" value="CueR"/>
</dbReference>
<dbReference type="RefSeq" id="WP_203387103.1">
    <property type="nucleotide sequence ID" value="NZ_CP064781.1"/>
</dbReference>
<dbReference type="SUPFAM" id="SSF46955">
    <property type="entry name" value="Putative DNA-binding domain"/>
    <property type="match status" value="1"/>
</dbReference>
<dbReference type="SMART" id="SM00422">
    <property type="entry name" value="HTH_MERR"/>
    <property type="match status" value="1"/>
</dbReference>
<accession>A0A974PZ14</accession>
<keyword evidence="3" id="KW-0805">Transcription regulation</keyword>
<dbReference type="InterPro" id="IPR047057">
    <property type="entry name" value="MerR_fam"/>
</dbReference>
<dbReference type="PANTHER" id="PTHR30204">
    <property type="entry name" value="REDOX-CYCLING DRUG-SENSING TRANSCRIPTIONAL ACTIVATOR SOXR"/>
    <property type="match status" value="1"/>
</dbReference>
<dbReference type="Gene3D" id="1.10.1660.10">
    <property type="match status" value="1"/>
</dbReference>
<feature type="region of interest" description="Disordered" evidence="6">
    <location>
        <begin position="128"/>
        <end position="157"/>
    </location>
</feature>
<dbReference type="GO" id="GO:0003700">
    <property type="term" value="F:DNA-binding transcription factor activity"/>
    <property type="evidence" value="ECO:0007669"/>
    <property type="project" value="InterPro"/>
</dbReference>
<dbReference type="EMBL" id="CP064781">
    <property type="protein sequence ID" value="QRJ63575.1"/>
    <property type="molecule type" value="Genomic_DNA"/>
</dbReference>
<dbReference type="PRINTS" id="PR00040">
    <property type="entry name" value="HTHMERR"/>
</dbReference>
<comment type="subcellular location">
    <subcellularLocation>
        <location evidence="1">Cytoplasm</location>
    </subcellularLocation>
</comment>
<dbReference type="InterPro" id="IPR009061">
    <property type="entry name" value="DNA-bd_dom_put_sf"/>
</dbReference>
<dbReference type="PROSITE" id="PS50937">
    <property type="entry name" value="HTH_MERR_2"/>
    <property type="match status" value="1"/>
</dbReference>
<evidence type="ECO:0000256" key="4">
    <source>
        <dbReference type="ARBA" id="ARBA00023125"/>
    </source>
</evidence>
<gene>
    <name evidence="8" type="primary">cueR</name>
    <name evidence="8" type="ORF">IWH25_17835</name>
</gene>
<dbReference type="PANTHER" id="PTHR30204:SF94">
    <property type="entry name" value="HEAVY METAL-DEPENDENT TRANSCRIPTIONAL REGULATOR HI_0293-RELATED"/>
    <property type="match status" value="1"/>
</dbReference>
<dbReference type="GO" id="GO:0005507">
    <property type="term" value="F:copper ion binding"/>
    <property type="evidence" value="ECO:0007669"/>
    <property type="project" value="InterPro"/>
</dbReference>
<evidence type="ECO:0000313" key="8">
    <source>
        <dbReference type="EMBL" id="QRJ63575.1"/>
    </source>
</evidence>
<sequence length="157" mass="17226">MNIGQAAQQSGVSAKMIRHYETIGLLPAAARSDAGYRRYSEKDVSTLRFIRTARDLGFGLEAIGELLSLWRNRQRASREVKRLAQAHIATLEAKVAELNGMIGALRELAAHCHGDHRPDCPILEGLEQAAAPLQPQPKGTSSRRVEPIAQAARRPAR</sequence>
<organism evidence="8 9">
    <name type="scientific">Azospira restricta</name>
    <dbReference type="NCBI Taxonomy" id="404405"/>
    <lineage>
        <taxon>Bacteria</taxon>
        <taxon>Pseudomonadati</taxon>
        <taxon>Pseudomonadota</taxon>
        <taxon>Betaproteobacteria</taxon>
        <taxon>Rhodocyclales</taxon>
        <taxon>Rhodocyclaceae</taxon>
        <taxon>Azospira</taxon>
    </lineage>
</organism>
<dbReference type="CDD" id="cd01108">
    <property type="entry name" value="HTH_CueR"/>
    <property type="match status" value="1"/>
</dbReference>
<dbReference type="GO" id="GO:0045893">
    <property type="term" value="P:positive regulation of DNA-templated transcription"/>
    <property type="evidence" value="ECO:0007669"/>
    <property type="project" value="InterPro"/>
</dbReference>
<dbReference type="InterPro" id="IPR000551">
    <property type="entry name" value="MerR-type_HTH_dom"/>
</dbReference>
<dbReference type="GO" id="GO:0005737">
    <property type="term" value="C:cytoplasm"/>
    <property type="evidence" value="ECO:0007669"/>
    <property type="project" value="UniProtKB-SubCell"/>
</dbReference>
<protein>
    <submittedName>
        <fullName evidence="8">Cu(I)-responsive transcriptional regulator</fullName>
    </submittedName>
</protein>
<dbReference type="GO" id="GO:0003677">
    <property type="term" value="F:DNA binding"/>
    <property type="evidence" value="ECO:0007669"/>
    <property type="project" value="UniProtKB-KW"/>
</dbReference>
<evidence type="ECO:0000256" key="2">
    <source>
        <dbReference type="ARBA" id="ARBA00022490"/>
    </source>
</evidence>
<evidence type="ECO:0000256" key="1">
    <source>
        <dbReference type="ARBA" id="ARBA00004496"/>
    </source>
</evidence>
<keyword evidence="5" id="KW-0804">Transcription</keyword>
<keyword evidence="9" id="KW-1185">Reference proteome</keyword>
<dbReference type="Proteomes" id="UP000663444">
    <property type="component" value="Chromosome"/>
</dbReference>
<proteinExistence type="predicted"/>
<evidence type="ECO:0000256" key="5">
    <source>
        <dbReference type="ARBA" id="ARBA00023163"/>
    </source>
</evidence>
<dbReference type="AlphaFoldDB" id="A0A974PZ14"/>
<evidence type="ECO:0000256" key="3">
    <source>
        <dbReference type="ARBA" id="ARBA00023015"/>
    </source>
</evidence>